<feature type="transmembrane region" description="Helical" evidence="1">
    <location>
        <begin position="121"/>
        <end position="139"/>
    </location>
</feature>
<dbReference type="EMBL" id="JBHRXZ010000022">
    <property type="protein sequence ID" value="MFC3608566.1"/>
    <property type="molecule type" value="Genomic_DNA"/>
</dbReference>
<reference evidence="3" key="1">
    <citation type="journal article" date="2019" name="Int. J. Syst. Evol. Microbiol.">
        <title>The Global Catalogue of Microorganisms (GCM) 10K type strain sequencing project: providing services to taxonomists for standard genome sequencing and annotation.</title>
        <authorList>
            <consortium name="The Broad Institute Genomics Platform"/>
            <consortium name="The Broad Institute Genome Sequencing Center for Infectious Disease"/>
            <person name="Wu L."/>
            <person name="Ma J."/>
        </authorList>
    </citation>
    <scope>NUCLEOTIDE SEQUENCE [LARGE SCALE GENOMIC DNA]</scope>
    <source>
        <strain evidence="3">KCTC 42447</strain>
    </source>
</reference>
<name>A0ABV7T6K9_9GAMM</name>
<gene>
    <name evidence="2" type="ORF">ACFOMF_12330</name>
</gene>
<protein>
    <recommendedName>
        <fullName evidence="4">O-antigen ligase domain-containing protein</fullName>
    </recommendedName>
</protein>
<feature type="transmembrane region" description="Helical" evidence="1">
    <location>
        <begin position="317"/>
        <end position="336"/>
    </location>
</feature>
<keyword evidence="3" id="KW-1185">Reference proteome</keyword>
<feature type="transmembrane region" description="Helical" evidence="1">
    <location>
        <begin position="66"/>
        <end position="87"/>
    </location>
</feature>
<dbReference type="RefSeq" id="WP_386365211.1">
    <property type="nucleotide sequence ID" value="NZ_JBHRXZ010000022.1"/>
</dbReference>
<feature type="transmembrane region" description="Helical" evidence="1">
    <location>
        <begin position="160"/>
        <end position="177"/>
    </location>
</feature>
<feature type="transmembrane region" description="Helical" evidence="1">
    <location>
        <begin position="41"/>
        <end position="59"/>
    </location>
</feature>
<evidence type="ECO:0000256" key="1">
    <source>
        <dbReference type="SAM" id="Phobius"/>
    </source>
</evidence>
<feature type="transmembrane region" description="Helical" evidence="1">
    <location>
        <begin position="183"/>
        <end position="212"/>
    </location>
</feature>
<keyword evidence="1" id="KW-0812">Transmembrane</keyword>
<accession>A0ABV7T6K9</accession>
<feature type="transmembrane region" description="Helical" evidence="1">
    <location>
        <begin position="219"/>
        <end position="237"/>
    </location>
</feature>
<keyword evidence="1" id="KW-1133">Transmembrane helix</keyword>
<comment type="caution">
    <text evidence="2">The sequence shown here is derived from an EMBL/GenBank/DDBJ whole genome shotgun (WGS) entry which is preliminary data.</text>
</comment>
<feature type="transmembrane region" description="Helical" evidence="1">
    <location>
        <begin position="348"/>
        <end position="378"/>
    </location>
</feature>
<proteinExistence type="predicted"/>
<evidence type="ECO:0000313" key="3">
    <source>
        <dbReference type="Proteomes" id="UP001595630"/>
    </source>
</evidence>
<organism evidence="2 3">
    <name type="scientific">Stutzerimonas tarimensis</name>
    <dbReference type="NCBI Taxonomy" id="1507735"/>
    <lineage>
        <taxon>Bacteria</taxon>
        <taxon>Pseudomonadati</taxon>
        <taxon>Pseudomonadota</taxon>
        <taxon>Gammaproteobacteria</taxon>
        <taxon>Pseudomonadales</taxon>
        <taxon>Pseudomonadaceae</taxon>
        <taxon>Stutzerimonas</taxon>
    </lineage>
</organism>
<keyword evidence="1" id="KW-0472">Membrane</keyword>
<evidence type="ECO:0000313" key="2">
    <source>
        <dbReference type="EMBL" id="MFC3608566.1"/>
    </source>
</evidence>
<evidence type="ECO:0008006" key="4">
    <source>
        <dbReference type="Google" id="ProtNLM"/>
    </source>
</evidence>
<dbReference type="Proteomes" id="UP001595630">
    <property type="component" value="Unassembled WGS sequence"/>
</dbReference>
<sequence length="384" mass="42750">MNFSVRLPYVGGMSKVSLIFSSSLVLLALFGVASPYEENTLPANVIFEVVFFASALLLVSRLDRLAMLFCICSVVYITVCYALMILYKPADALDFFQAYKSFVYVVPLSLFMGKKLFTSKSLSVLFVVLLCLFAIKYGYSRLLNLAPRMSERPGLFTENNFELVLLILVFYLVSPFLKNRVYFLIALSGVVFLSGSRSSLVGLIVVCAFIYFERLDAKSILGLMLVSVITFGAFSIFQQRMESGGGLESIDRFRFLMVFIEETGSWSWYHYLFGSQPLTPLSSFSCGFLSYYQTLFSYSGDGSCYSVILHSYLLRAIFDHGVAGLAFLLTFVYCGLVKAGYQKKQVMCCFGVILATSLSVSALNSIYVAIALGIAFSFRPDEAV</sequence>